<dbReference type="SUPFAM" id="SSF52402">
    <property type="entry name" value="Adenine nucleotide alpha hydrolases-like"/>
    <property type="match status" value="1"/>
</dbReference>
<keyword evidence="12" id="KW-1185">Reference proteome</keyword>
<reference evidence="11 12" key="1">
    <citation type="submission" date="2022-02" db="EMBL/GenBank/DDBJ databases">
        <title>The genome sequence of Shewanella sp. 3B26.</title>
        <authorList>
            <person name="Du J."/>
        </authorList>
    </citation>
    <scope>NUCLEOTIDE SEQUENCE [LARGE SCALE GENOMIC DNA]</scope>
    <source>
        <strain evidence="11 12">3B26</strain>
    </source>
</reference>
<evidence type="ECO:0000256" key="7">
    <source>
        <dbReference type="ARBA" id="ARBA00048741"/>
    </source>
</evidence>
<keyword evidence="6" id="KW-0315">Glutamine amidotransferase</keyword>
<evidence type="ECO:0000256" key="4">
    <source>
        <dbReference type="ARBA" id="ARBA00022741"/>
    </source>
</evidence>
<dbReference type="InterPro" id="IPR033738">
    <property type="entry name" value="AsnB_N"/>
</dbReference>
<dbReference type="GO" id="GO:0006529">
    <property type="term" value="P:asparagine biosynthetic process"/>
    <property type="evidence" value="ECO:0007669"/>
    <property type="project" value="InterPro"/>
</dbReference>
<dbReference type="CDD" id="cd00712">
    <property type="entry name" value="AsnB"/>
    <property type="match status" value="1"/>
</dbReference>
<dbReference type="InterPro" id="IPR014729">
    <property type="entry name" value="Rossmann-like_a/b/a_fold"/>
</dbReference>
<keyword evidence="11" id="KW-0436">Ligase</keyword>
<dbReference type="Gene3D" id="3.40.50.620">
    <property type="entry name" value="HUPs"/>
    <property type="match status" value="1"/>
</dbReference>
<comment type="similarity">
    <text evidence="2">Belongs to the asparagine synthetase family.</text>
</comment>
<dbReference type="InterPro" id="IPR029055">
    <property type="entry name" value="Ntn_hydrolases_N"/>
</dbReference>
<dbReference type="InterPro" id="IPR017932">
    <property type="entry name" value="GATase_2_dom"/>
</dbReference>
<evidence type="ECO:0000256" key="3">
    <source>
        <dbReference type="ARBA" id="ARBA00012737"/>
    </source>
</evidence>
<protein>
    <recommendedName>
        <fullName evidence="3">asparagine synthase (glutamine-hydrolyzing)</fullName>
        <ecNumber evidence="3">6.3.5.4</ecNumber>
    </recommendedName>
</protein>
<comment type="catalytic activity">
    <reaction evidence="7">
        <text>L-aspartate + L-glutamine + ATP + H2O = L-asparagine + L-glutamate + AMP + diphosphate + H(+)</text>
        <dbReference type="Rhea" id="RHEA:12228"/>
        <dbReference type="ChEBI" id="CHEBI:15377"/>
        <dbReference type="ChEBI" id="CHEBI:15378"/>
        <dbReference type="ChEBI" id="CHEBI:29985"/>
        <dbReference type="ChEBI" id="CHEBI:29991"/>
        <dbReference type="ChEBI" id="CHEBI:30616"/>
        <dbReference type="ChEBI" id="CHEBI:33019"/>
        <dbReference type="ChEBI" id="CHEBI:58048"/>
        <dbReference type="ChEBI" id="CHEBI:58359"/>
        <dbReference type="ChEBI" id="CHEBI:456215"/>
        <dbReference type="EC" id="6.3.5.4"/>
    </reaction>
</comment>
<accession>A0AAJ1BFN8</accession>
<sequence>MAEDTIRSMGDIIDYRGPDGQGIYFGDRVALGNQRLAIIDIEGGSQPFYSDDGKVVVVQNGEIFNHIELAEELSNTKFSCKTHSDTEVILNLYLTYGIDFVSRLNGMFAIAIYDARIDELFIIRDRVGEKPLYYYQDADDFIFSSEIKSILNFPIKRELDLHALDCYLAYNYVPAPLTMFKGVIHMLPGTYIKVSTHGSESYQWWSLDGRTHDKVTEEQWVDRFNETIDDAVRLRLRSDVPFGAFLSGGVDSSTVVGFMAKHLAYPVKTFSIGFNEDKYDESPFAMEAALRFSTEHECEKVSPNLLSYWGKVIFHCDQPHGDVSFIPTFKVAELASKKVKMVLTGDGADELFAGYDKYRELFESTDPNLSDDEFFDAFINSLTLFSEESRSRLLNTATQIDNTFANTRDLISRRFFELNDDDRINKVLYVDTMLLLSGNNLVKPDRMGMAVSIENRSPFLDYRMIELAFSMPGSMKLNNGETKYIYKKAVSPLIGEGLAYRKKQMFTVPIGEWLKYELKDMVYDLLLSDEAKSRNIFDYKFILSMYEEHCKGLNNYTREIRALMALEVWFRQFLPDYRYEA</sequence>
<feature type="binding site" evidence="8">
    <location>
        <position position="272"/>
    </location>
    <ligand>
        <name>ATP</name>
        <dbReference type="ChEBI" id="CHEBI:30616"/>
    </ligand>
</feature>
<evidence type="ECO:0000313" key="11">
    <source>
        <dbReference type="EMBL" id="MCH4293892.1"/>
    </source>
</evidence>
<dbReference type="GO" id="GO:0004066">
    <property type="term" value="F:asparagine synthase (glutamine-hydrolyzing) activity"/>
    <property type="evidence" value="ECO:0007669"/>
    <property type="project" value="UniProtKB-EC"/>
</dbReference>
<evidence type="ECO:0000256" key="5">
    <source>
        <dbReference type="ARBA" id="ARBA00022840"/>
    </source>
</evidence>
<gene>
    <name evidence="11" type="primary">asnB</name>
    <name evidence="11" type="ORF">MJ923_06185</name>
</gene>
<dbReference type="PANTHER" id="PTHR43284:SF1">
    <property type="entry name" value="ASPARAGINE SYNTHETASE"/>
    <property type="match status" value="1"/>
</dbReference>
<dbReference type="SUPFAM" id="SSF56235">
    <property type="entry name" value="N-terminal nucleophile aminohydrolases (Ntn hydrolases)"/>
    <property type="match status" value="1"/>
</dbReference>
<dbReference type="PANTHER" id="PTHR43284">
    <property type="entry name" value="ASPARAGINE SYNTHETASE (GLUTAMINE-HYDROLYZING)"/>
    <property type="match status" value="1"/>
</dbReference>
<dbReference type="GO" id="GO:0005524">
    <property type="term" value="F:ATP binding"/>
    <property type="evidence" value="ECO:0007669"/>
    <property type="project" value="UniProtKB-KW"/>
</dbReference>
<proteinExistence type="inferred from homology"/>
<keyword evidence="5 8" id="KW-0067">ATP-binding</keyword>
<feature type="site" description="Important for beta-aspartyl-AMP intermediate formation" evidence="9">
    <location>
        <position position="346"/>
    </location>
</feature>
<organism evidence="11 12">
    <name type="scientific">Shewanella zhuhaiensis</name>
    <dbReference type="NCBI Taxonomy" id="2919576"/>
    <lineage>
        <taxon>Bacteria</taxon>
        <taxon>Pseudomonadati</taxon>
        <taxon>Pseudomonadota</taxon>
        <taxon>Gammaproteobacteria</taxon>
        <taxon>Alteromonadales</taxon>
        <taxon>Shewanellaceae</taxon>
        <taxon>Shewanella</taxon>
    </lineage>
</organism>
<name>A0AAJ1BFN8_9GAMM</name>
<evidence type="ECO:0000256" key="8">
    <source>
        <dbReference type="PIRSR" id="PIRSR001589-2"/>
    </source>
</evidence>
<dbReference type="PIRSF" id="PIRSF001589">
    <property type="entry name" value="Asn_synthetase_glu-h"/>
    <property type="match status" value="1"/>
</dbReference>
<dbReference type="Pfam" id="PF00733">
    <property type="entry name" value="Asn_synthase"/>
    <property type="match status" value="1"/>
</dbReference>
<evidence type="ECO:0000256" key="9">
    <source>
        <dbReference type="PIRSR" id="PIRSR001589-3"/>
    </source>
</evidence>
<comment type="pathway">
    <text evidence="1">Amino-acid biosynthesis; L-asparagine biosynthesis; L-asparagine from L-aspartate (L-Gln route): step 1/1.</text>
</comment>
<dbReference type="EMBL" id="JAKUDL010000002">
    <property type="protein sequence ID" value="MCH4293892.1"/>
    <property type="molecule type" value="Genomic_DNA"/>
</dbReference>
<evidence type="ECO:0000256" key="6">
    <source>
        <dbReference type="ARBA" id="ARBA00022962"/>
    </source>
</evidence>
<evidence type="ECO:0000256" key="2">
    <source>
        <dbReference type="ARBA" id="ARBA00005752"/>
    </source>
</evidence>
<dbReference type="EC" id="6.3.5.4" evidence="3"/>
<dbReference type="CDD" id="cd01991">
    <property type="entry name" value="Asn_synthase_B_C"/>
    <property type="match status" value="1"/>
</dbReference>
<evidence type="ECO:0000259" key="10">
    <source>
        <dbReference type="PROSITE" id="PS51278"/>
    </source>
</evidence>
<evidence type="ECO:0000313" key="12">
    <source>
        <dbReference type="Proteomes" id="UP001297581"/>
    </source>
</evidence>
<keyword evidence="4 8" id="KW-0547">Nucleotide-binding</keyword>
<dbReference type="InterPro" id="IPR006426">
    <property type="entry name" value="Asn_synth_AEB"/>
</dbReference>
<feature type="binding site" evidence="8">
    <location>
        <position position="85"/>
    </location>
    <ligand>
        <name>L-glutamine</name>
        <dbReference type="ChEBI" id="CHEBI:58359"/>
    </ligand>
</feature>
<dbReference type="InterPro" id="IPR001962">
    <property type="entry name" value="Asn_synthase"/>
</dbReference>
<dbReference type="Proteomes" id="UP001297581">
    <property type="component" value="Unassembled WGS sequence"/>
</dbReference>
<comment type="caution">
    <text evidence="11">The sequence shown here is derived from an EMBL/GenBank/DDBJ whole genome shotgun (WGS) entry which is preliminary data.</text>
</comment>
<dbReference type="GO" id="GO:0005829">
    <property type="term" value="C:cytosol"/>
    <property type="evidence" value="ECO:0007669"/>
    <property type="project" value="TreeGrafter"/>
</dbReference>
<dbReference type="Gene3D" id="3.60.20.10">
    <property type="entry name" value="Glutamine Phosphoribosylpyrophosphate, subunit 1, domain 1"/>
    <property type="match status" value="1"/>
</dbReference>
<dbReference type="Pfam" id="PF13537">
    <property type="entry name" value="GATase_7"/>
    <property type="match status" value="1"/>
</dbReference>
<dbReference type="PROSITE" id="PS51278">
    <property type="entry name" value="GATASE_TYPE_2"/>
    <property type="match status" value="1"/>
</dbReference>
<evidence type="ECO:0000256" key="1">
    <source>
        <dbReference type="ARBA" id="ARBA00005187"/>
    </source>
</evidence>
<dbReference type="AlphaFoldDB" id="A0AAJ1BFN8"/>
<dbReference type="InterPro" id="IPR051786">
    <property type="entry name" value="ASN_synthetase/amidase"/>
</dbReference>
<feature type="domain" description="Glutamine amidotransferase type-2" evidence="10">
    <location>
        <begin position="1"/>
        <end position="197"/>
    </location>
</feature>
<dbReference type="NCBIfam" id="TIGR01536">
    <property type="entry name" value="asn_synth_AEB"/>
    <property type="match status" value="1"/>
</dbReference>